<dbReference type="Proteomes" id="UP001590950">
    <property type="component" value="Unassembled WGS sequence"/>
</dbReference>
<keyword evidence="2" id="KW-1185">Reference proteome</keyword>
<organism evidence="1 2">
    <name type="scientific">Stereocaulon virgatum</name>
    <dbReference type="NCBI Taxonomy" id="373712"/>
    <lineage>
        <taxon>Eukaryota</taxon>
        <taxon>Fungi</taxon>
        <taxon>Dikarya</taxon>
        <taxon>Ascomycota</taxon>
        <taxon>Pezizomycotina</taxon>
        <taxon>Lecanoromycetes</taxon>
        <taxon>OSLEUM clade</taxon>
        <taxon>Lecanoromycetidae</taxon>
        <taxon>Lecanorales</taxon>
        <taxon>Lecanorineae</taxon>
        <taxon>Stereocaulaceae</taxon>
        <taxon>Stereocaulon</taxon>
    </lineage>
</organism>
<evidence type="ECO:0000313" key="2">
    <source>
        <dbReference type="Proteomes" id="UP001590950"/>
    </source>
</evidence>
<protein>
    <submittedName>
        <fullName evidence="1">Uncharacterized protein</fullName>
    </submittedName>
</protein>
<gene>
    <name evidence="1" type="ORF">N7G274_008358</name>
</gene>
<reference evidence="1 2" key="1">
    <citation type="submission" date="2024-09" db="EMBL/GenBank/DDBJ databases">
        <title>Rethinking Asexuality: The Enigmatic Case of Functional Sexual Genes in Lepraria (Stereocaulaceae).</title>
        <authorList>
            <person name="Doellman M."/>
            <person name="Sun Y."/>
            <person name="Barcenas-Pena A."/>
            <person name="Lumbsch H.T."/>
            <person name="Grewe F."/>
        </authorList>
    </citation>
    <scope>NUCLEOTIDE SEQUENCE [LARGE SCALE GENOMIC DNA]</scope>
    <source>
        <strain evidence="1 2">Mercado 3170</strain>
    </source>
</reference>
<sequence>MMSARALLVSNIYVISPDKISVYLATSSEHPKTLVRDPKEEPLAPLKTHSLVVNVYISGLHRIHMRDCYLTISDYQPARVTRQITHRSSLATSLHFSGSAFISR</sequence>
<comment type="caution">
    <text evidence="1">The sequence shown here is derived from an EMBL/GenBank/DDBJ whole genome shotgun (WGS) entry which is preliminary data.</text>
</comment>
<dbReference type="EMBL" id="JBEFKJ010000029">
    <property type="protein sequence ID" value="KAL2038836.1"/>
    <property type="molecule type" value="Genomic_DNA"/>
</dbReference>
<proteinExistence type="predicted"/>
<name>A0ABR4A1H8_9LECA</name>
<evidence type="ECO:0000313" key="1">
    <source>
        <dbReference type="EMBL" id="KAL2038836.1"/>
    </source>
</evidence>
<accession>A0ABR4A1H8</accession>